<evidence type="ECO:0000313" key="1">
    <source>
        <dbReference type="EMBL" id="QTR45092.1"/>
    </source>
</evidence>
<accession>A0ABX7WQ56</accession>
<dbReference type="Proteomes" id="UP000672039">
    <property type="component" value="Chromosome"/>
</dbReference>
<evidence type="ECO:0008006" key="3">
    <source>
        <dbReference type="Google" id="ProtNLM"/>
    </source>
</evidence>
<evidence type="ECO:0000313" key="2">
    <source>
        <dbReference type="Proteomes" id="UP000672039"/>
    </source>
</evidence>
<sequence length="140" mass="15237">MERHSPLTLDQILTQLASVLGHKQTGTFYIATDNNTSCRFAVNAGKLTHCTHHRDQGEAALRSLLETQGGSCSFSENQLIRFRAEAAIEHQASLGRLGIQPIMPVRPKVLRLPVNTPRPQAVAAAPVVTGVNNHFYRGGS</sequence>
<organism evidence="1 2">
    <name type="scientific">Thiothrix litoralis</name>
    <dbReference type="NCBI Taxonomy" id="2891210"/>
    <lineage>
        <taxon>Bacteria</taxon>
        <taxon>Pseudomonadati</taxon>
        <taxon>Pseudomonadota</taxon>
        <taxon>Gammaproteobacteria</taxon>
        <taxon>Thiotrichales</taxon>
        <taxon>Thiotrichaceae</taxon>
        <taxon>Thiothrix</taxon>
    </lineage>
</organism>
<dbReference type="EMBL" id="CP072801">
    <property type="protein sequence ID" value="QTR45092.1"/>
    <property type="molecule type" value="Genomic_DNA"/>
</dbReference>
<dbReference type="RefSeq" id="WP_210221522.1">
    <property type="nucleotide sequence ID" value="NZ_CP072801.1"/>
</dbReference>
<gene>
    <name evidence="1" type="ORF">J9253_13900</name>
</gene>
<protein>
    <recommendedName>
        <fullName evidence="3">DUF4388 domain-containing protein</fullName>
    </recommendedName>
</protein>
<name>A0ABX7WQ56_9GAMM</name>
<keyword evidence="2" id="KW-1185">Reference proteome</keyword>
<reference evidence="1 2" key="1">
    <citation type="submission" date="2021-04" db="EMBL/GenBank/DDBJ databases">
        <title>Genomics, taxonomy and metabolism of representatives of sulfur bacteria of the genus Thiothrix: Thiothrix fructosivorans QT, Thiothrix unzii A1T and three new species, Thiothrix subterranea sp. nov., Thiothrix litoralis sp. nov. and 'Candidatus Thiothrix anitrata' sp. nov.</title>
        <authorList>
            <person name="Ravin N.V."/>
            <person name="Smolyakov D."/>
            <person name="Rudenko T.S."/>
            <person name="Mardanov A.V."/>
            <person name="Beletsky A.V."/>
            <person name="Markov N.D."/>
            <person name="Fomenkov A.I."/>
            <person name="Roberts R.J."/>
            <person name="Karnachuk O.V."/>
            <person name="Novikov A."/>
            <person name="Grabovich M.Y."/>
        </authorList>
    </citation>
    <scope>NUCLEOTIDE SEQUENCE [LARGE SCALE GENOMIC DNA]</scope>
    <source>
        <strain evidence="1 2">AS</strain>
    </source>
</reference>
<proteinExistence type="predicted"/>